<dbReference type="InterPro" id="IPR002773">
    <property type="entry name" value="Deoxyhypusine_synthase"/>
</dbReference>
<proteinExistence type="inferred from homology"/>
<evidence type="ECO:0000256" key="1">
    <source>
        <dbReference type="ARBA" id="ARBA00009892"/>
    </source>
</evidence>
<dbReference type="Gene3D" id="3.40.910.10">
    <property type="entry name" value="Deoxyhypusine synthase"/>
    <property type="match status" value="1"/>
</dbReference>
<dbReference type="PANTHER" id="PTHR11703:SF2">
    <property type="entry name" value="DEOXYHYPUSINE SYNTHASE-LIKE PROTEIN"/>
    <property type="match status" value="1"/>
</dbReference>
<protein>
    <submittedName>
        <fullName evidence="3">Deoxyhypusine synthase</fullName>
    </submittedName>
</protein>
<evidence type="ECO:0000313" key="3">
    <source>
        <dbReference type="EMBL" id="QPJ63947.1"/>
    </source>
</evidence>
<keyword evidence="2" id="KW-0808">Transferase</keyword>
<dbReference type="Proteomes" id="UP000594464">
    <property type="component" value="Chromosome"/>
</dbReference>
<dbReference type="AlphaFoldDB" id="A0A7T0BZW1"/>
<dbReference type="InterPro" id="IPR036982">
    <property type="entry name" value="Deoxyhypusine_synthase_sf"/>
</dbReference>
<name>A0A7T0BZW1_9BACT</name>
<dbReference type="InterPro" id="IPR029035">
    <property type="entry name" value="DHS-like_NAD/FAD-binding_dom"/>
</dbReference>
<evidence type="ECO:0000256" key="2">
    <source>
        <dbReference type="ARBA" id="ARBA00022679"/>
    </source>
</evidence>
<dbReference type="Pfam" id="PF01916">
    <property type="entry name" value="DS"/>
    <property type="match status" value="1"/>
</dbReference>
<reference evidence="4" key="1">
    <citation type="submission" date="2020-02" db="EMBL/GenBank/DDBJ databases">
        <title>Genomic and physiological characterization of two novel Nitrospinaceae genera.</title>
        <authorList>
            <person name="Mueller A.J."/>
            <person name="Jung M.-Y."/>
            <person name="Strachan C.R."/>
            <person name="Herbold C.W."/>
            <person name="Kirkegaard R.H."/>
            <person name="Daims H."/>
        </authorList>
    </citation>
    <scope>NUCLEOTIDE SEQUENCE [LARGE SCALE GENOMIC DNA]</scope>
</reference>
<dbReference type="KEGG" id="nva:G3M78_00395"/>
<sequence length="366" mass="40182">MVDKKILLPEGGFSPEEQARKDELLSERIAPVDYSKVKSVADLVESFQSTSIQARNIGLTAGVFQKMLTDEERPTIILGMAGPLIAAGLRTVIRDLVANNMVDAIVSTGAILYQDFYGALGGGHYYGSPNADDTKLRDLLINRIYDTYVDDELFVEYDSVIARYADTLKPGSYSSREFIHGLSETIDDEGSILVAARKKGIPIFCPALNDSSIGIGLTEHYYHARKNGRTPILIDSIRDNYELTQLVVASPRTSAFYVAGGVPKNYINDSVVMSYIFGKDTGGHKYALQLTTDSPHWGGLSGSTLAEAQSWGKVNKEANFAMAFVEPSVSLPLLYGYAFQRGYHKGRKGLKYEWEGDVLKSMSVAD</sequence>
<dbReference type="GO" id="GO:0005737">
    <property type="term" value="C:cytoplasm"/>
    <property type="evidence" value="ECO:0007669"/>
    <property type="project" value="TreeGrafter"/>
</dbReference>
<dbReference type="GO" id="GO:0034038">
    <property type="term" value="F:deoxyhypusine synthase activity"/>
    <property type="evidence" value="ECO:0007669"/>
    <property type="project" value="TreeGrafter"/>
</dbReference>
<organism evidence="3 4">
    <name type="scientific">Candidatus Nitrohelix vancouverensis</name>
    <dbReference type="NCBI Taxonomy" id="2705534"/>
    <lineage>
        <taxon>Bacteria</taxon>
        <taxon>Pseudomonadati</taxon>
        <taxon>Nitrospinota/Tectimicrobiota group</taxon>
        <taxon>Nitrospinota</taxon>
        <taxon>Nitrospinia</taxon>
        <taxon>Nitrospinales</taxon>
        <taxon>Nitrospinaceae</taxon>
        <taxon>Candidatus Nitrohelix</taxon>
    </lineage>
</organism>
<dbReference type="PANTHER" id="PTHR11703">
    <property type="entry name" value="DEOXYHYPUSINE SYNTHASE"/>
    <property type="match status" value="1"/>
</dbReference>
<comment type="similarity">
    <text evidence="1">Belongs to the deoxyhypusine synthase family.</text>
</comment>
<evidence type="ECO:0000313" key="4">
    <source>
        <dbReference type="Proteomes" id="UP000594464"/>
    </source>
</evidence>
<gene>
    <name evidence="3" type="ORF">G3M78_00395</name>
</gene>
<dbReference type="EMBL" id="CP048620">
    <property type="protein sequence ID" value="QPJ63947.1"/>
    <property type="molecule type" value="Genomic_DNA"/>
</dbReference>
<dbReference type="SUPFAM" id="SSF52467">
    <property type="entry name" value="DHS-like NAD/FAD-binding domain"/>
    <property type="match status" value="1"/>
</dbReference>
<accession>A0A7T0BZW1</accession>